<keyword evidence="6 10" id="KW-0653">Protein transport</keyword>
<evidence type="ECO:0000256" key="3">
    <source>
        <dbReference type="ARBA" id="ARBA00014516"/>
    </source>
</evidence>
<proteinExistence type="inferred from homology"/>
<feature type="transmembrane region" description="Helical" evidence="10">
    <location>
        <begin position="12"/>
        <end position="36"/>
    </location>
</feature>
<dbReference type="InterPro" id="IPR016973">
    <property type="entry name" value="Integral_membrane_SYS1"/>
</dbReference>
<keyword evidence="8 10" id="KW-0333">Golgi apparatus</keyword>
<dbReference type="AlphaFoldDB" id="A0A7R9QD78"/>
<dbReference type="GO" id="GO:0034067">
    <property type="term" value="P:protein localization to Golgi apparatus"/>
    <property type="evidence" value="ECO:0007669"/>
    <property type="project" value="TreeGrafter"/>
</dbReference>
<evidence type="ECO:0000256" key="8">
    <source>
        <dbReference type="ARBA" id="ARBA00023034"/>
    </source>
</evidence>
<evidence type="ECO:0000256" key="6">
    <source>
        <dbReference type="ARBA" id="ARBA00022927"/>
    </source>
</evidence>
<evidence type="ECO:0000256" key="1">
    <source>
        <dbReference type="ARBA" id="ARBA00004653"/>
    </source>
</evidence>
<keyword evidence="12" id="KW-1185">Reference proteome</keyword>
<keyword evidence="4 10" id="KW-0813">Transport</keyword>
<evidence type="ECO:0000256" key="5">
    <source>
        <dbReference type="ARBA" id="ARBA00022692"/>
    </source>
</evidence>
<comment type="subcellular location">
    <subcellularLocation>
        <location evidence="1 10">Golgi apparatus membrane</location>
        <topology evidence="1 10">Multi-pass membrane protein</topology>
    </subcellularLocation>
</comment>
<comment type="function">
    <text evidence="10">Involved in protein trafficking.</text>
</comment>
<dbReference type="Proteomes" id="UP000728032">
    <property type="component" value="Unassembled WGS sequence"/>
</dbReference>
<dbReference type="InterPro" id="IPR019185">
    <property type="entry name" value="Integral_membrane_SYS1-rel"/>
</dbReference>
<dbReference type="EMBL" id="CAJPVJ010000852">
    <property type="protein sequence ID" value="CAG2163539.1"/>
    <property type="molecule type" value="Genomic_DNA"/>
</dbReference>
<dbReference type="GO" id="GO:0000139">
    <property type="term" value="C:Golgi membrane"/>
    <property type="evidence" value="ECO:0007669"/>
    <property type="project" value="UniProtKB-SubCell"/>
</dbReference>
<evidence type="ECO:0000256" key="4">
    <source>
        <dbReference type="ARBA" id="ARBA00022448"/>
    </source>
</evidence>
<feature type="transmembrane region" description="Helical" evidence="10">
    <location>
        <begin position="65"/>
        <end position="85"/>
    </location>
</feature>
<dbReference type="PIRSF" id="PIRSF031402">
    <property type="entry name" value="SYS1_homologue"/>
    <property type="match status" value="1"/>
</dbReference>
<dbReference type="EMBL" id="OC915677">
    <property type="protein sequence ID" value="CAD7641460.1"/>
    <property type="molecule type" value="Genomic_DNA"/>
</dbReference>
<name>A0A7R9QD78_9ACAR</name>
<protein>
    <recommendedName>
        <fullName evidence="3 10">Protein SYS1 homolog</fullName>
    </recommendedName>
</protein>
<organism evidence="11">
    <name type="scientific">Oppiella nova</name>
    <dbReference type="NCBI Taxonomy" id="334625"/>
    <lineage>
        <taxon>Eukaryota</taxon>
        <taxon>Metazoa</taxon>
        <taxon>Ecdysozoa</taxon>
        <taxon>Arthropoda</taxon>
        <taxon>Chelicerata</taxon>
        <taxon>Arachnida</taxon>
        <taxon>Acari</taxon>
        <taxon>Acariformes</taxon>
        <taxon>Sarcoptiformes</taxon>
        <taxon>Oribatida</taxon>
        <taxon>Brachypylina</taxon>
        <taxon>Oppioidea</taxon>
        <taxon>Oppiidae</taxon>
        <taxon>Oppiella</taxon>
    </lineage>
</organism>
<keyword evidence="9 10" id="KW-0472">Membrane</keyword>
<feature type="transmembrane region" description="Helical" evidence="10">
    <location>
        <begin position="117"/>
        <end position="139"/>
    </location>
</feature>
<keyword evidence="5 10" id="KW-0812">Transmembrane</keyword>
<dbReference type="GO" id="GO:0005829">
    <property type="term" value="C:cytosol"/>
    <property type="evidence" value="ECO:0007669"/>
    <property type="project" value="GOC"/>
</dbReference>
<evidence type="ECO:0000256" key="2">
    <source>
        <dbReference type="ARBA" id="ARBA00008160"/>
    </source>
</evidence>
<dbReference type="GO" id="GO:0043001">
    <property type="term" value="P:Golgi to plasma membrane protein transport"/>
    <property type="evidence" value="ECO:0007669"/>
    <property type="project" value="TreeGrafter"/>
</dbReference>
<evidence type="ECO:0000256" key="10">
    <source>
        <dbReference type="PIRNR" id="PIRNR031402"/>
    </source>
</evidence>
<evidence type="ECO:0000256" key="7">
    <source>
        <dbReference type="ARBA" id="ARBA00022989"/>
    </source>
</evidence>
<comment type="similarity">
    <text evidence="2 10">Belongs to the SYS1 family.</text>
</comment>
<dbReference type="PANTHER" id="PTHR12952">
    <property type="entry name" value="SYS1"/>
    <property type="match status" value="1"/>
</dbReference>
<dbReference type="Pfam" id="PF09801">
    <property type="entry name" value="SYS1"/>
    <property type="match status" value="1"/>
</dbReference>
<keyword evidence="7 10" id="KW-1133">Transmembrane helix</keyword>
<dbReference type="PANTHER" id="PTHR12952:SF0">
    <property type="entry name" value="PROTEIN SYS1 HOMOLOG"/>
    <property type="match status" value="1"/>
</dbReference>
<evidence type="ECO:0000313" key="11">
    <source>
        <dbReference type="EMBL" id="CAD7641460.1"/>
    </source>
</evidence>
<dbReference type="GO" id="GO:0005802">
    <property type="term" value="C:trans-Golgi network"/>
    <property type="evidence" value="ECO:0007669"/>
    <property type="project" value="TreeGrafter"/>
</dbReference>
<sequence>MSGHFRYTQWDPQLIVSQIITIQALFYTSLGVLIYISDCMTGHSPQLNHLFNYQELSVKSGHGRLIILSYFLNALFGAFVLWHLVQRAKPCLDFSVTTHVIHLVMCWLYSGHFPWGMWWWAVNILCVTITCVCGEFLCLKTELKSIPLTLSQRTEV</sequence>
<evidence type="ECO:0000313" key="12">
    <source>
        <dbReference type="Proteomes" id="UP000728032"/>
    </source>
</evidence>
<dbReference type="OrthoDB" id="542931at2759"/>
<gene>
    <name evidence="11" type="ORF">ONB1V03_LOCUS3113</name>
</gene>
<accession>A0A7R9QD78</accession>
<evidence type="ECO:0000256" key="9">
    <source>
        <dbReference type="ARBA" id="ARBA00023136"/>
    </source>
</evidence>
<dbReference type="GO" id="GO:0006895">
    <property type="term" value="P:Golgi to endosome transport"/>
    <property type="evidence" value="ECO:0007669"/>
    <property type="project" value="TreeGrafter"/>
</dbReference>
<reference evidence="11" key="1">
    <citation type="submission" date="2020-11" db="EMBL/GenBank/DDBJ databases">
        <authorList>
            <person name="Tran Van P."/>
        </authorList>
    </citation>
    <scope>NUCLEOTIDE SEQUENCE</scope>
</reference>